<reference evidence="1 2" key="1">
    <citation type="submission" date="2014-07" db="EMBL/GenBank/DDBJ databases">
        <title>Genome of Chryseobacterium formosense LMG 24722.</title>
        <authorList>
            <person name="Pipes S.E."/>
            <person name="Stropko S.J."/>
            <person name="Newman J.D."/>
        </authorList>
    </citation>
    <scope>NUCLEOTIDE SEQUENCE [LARGE SCALE GENOMIC DNA]</scope>
    <source>
        <strain evidence="1 2">LMG 24722</strain>
    </source>
</reference>
<dbReference type="PANTHER" id="PTHR34070">
    <property type="entry name" value="ARMADILLO-TYPE FOLD"/>
    <property type="match status" value="1"/>
</dbReference>
<keyword evidence="2" id="KW-1185">Reference proteome</keyword>
<name>A0A085Z224_9FLAO</name>
<dbReference type="PANTHER" id="PTHR34070:SF1">
    <property type="entry name" value="DNA ALKYLATION REPAIR PROTEIN"/>
    <property type="match status" value="1"/>
</dbReference>
<dbReference type="RefSeq" id="WP_034677707.1">
    <property type="nucleotide sequence ID" value="NZ_FPAP01000002.1"/>
</dbReference>
<dbReference type="InterPro" id="IPR016024">
    <property type="entry name" value="ARM-type_fold"/>
</dbReference>
<dbReference type="InterPro" id="IPR014825">
    <property type="entry name" value="DNA_alkylation"/>
</dbReference>
<accession>A0A085Z224</accession>
<dbReference type="Gene3D" id="1.25.10.90">
    <property type="match status" value="1"/>
</dbReference>
<organism evidence="1 2">
    <name type="scientific">Chryseobacterium formosense</name>
    <dbReference type="NCBI Taxonomy" id="236814"/>
    <lineage>
        <taxon>Bacteria</taxon>
        <taxon>Pseudomonadati</taxon>
        <taxon>Bacteroidota</taxon>
        <taxon>Flavobacteriia</taxon>
        <taxon>Flavobacteriales</taxon>
        <taxon>Weeksellaceae</taxon>
        <taxon>Chryseobacterium group</taxon>
        <taxon>Chryseobacterium</taxon>
    </lineage>
</organism>
<evidence type="ECO:0000313" key="1">
    <source>
        <dbReference type="EMBL" id="KFE98487.1"/>
    </source>
</evidence>
<dbReference type="SUPFAM" id="SSF48371">
    <property type="entry name" value="ARM repeat"/>
    <property type="match status" value="1"/>
</dbReference>
<dbReference type="STRING" id="236814.IX39_13710"/>
<proteinExistence type="predicted"/>
<evidence type="ECO:0000313" key="2">
    <source>
        <dbReference type="Proteomes" id="UP000028713"/>
    </source>
</evidence>
<dbReference type="Pfam" id="PF08713">
    <property type="entry name" value="DNA_alkylation"/>
    <property type="match status" value="1"/>
</dbReference>
<protein>
    <submittedName>
        <fullName evidence="1">DNA alkylation repair protein</fullName>
    </submittedName>
</protein>
<dbReference type="CDD" id="cd06561">
    <property type="entry name" value="AlkD_like"/>
    <property type="match status" value="1"/>
</dbReference>
<dbReference type="Proteomes" id="UP000028713">
    <property type="component" value="Unassembled WGS sequence"/>
</dbReference>
<dbReference type="EMBL" id="JPRP01000002">
    <property type="protein sequence ID" value="KFE98487.1"/>
    <property type="molecule type" value="Genomic_DNA"/>
</dbReference>
<comment type="caution">
    <text evidence="1">The sequence shown here is derived from an EMBL/GenBank/DDBJ whole genome shotgun (WGS) entry which is preliminary data.</text>
</comment>
<dbReference type="OrthoDB" id="9775346at2"/>
<gene>
    <name evidence="1" type="ORF">IX39_13710</name>
</gene>
<dbReference type="AlphaFoldDB" id="A0A085Z224"/>
<dbReference type="eggNOG" id="COG4912">
    <property type="taxonomic scope" value="Bacteria"/>
</dbReference>
<sequence length="240" mass="28381">MTNNILKEIKESLAVLSIPEKAAFFPKFFKTGKGEYGEGDLFLGVKVPDQRAVAKEYYAKISLNELCELLSSPYHEHRLTALIMLIHKFEKTKDLALKEEIINFYLKNLDFVNNWDLVDTSCYKILGRYAFENQKENLLRDLAFSEKMWFKRVAIVGTMYYIKKGLFELTKEFVTQNLHHPHDLMHKANGWLLREMGNKNEAELISYLNRYYKEMPRTCLRYAIEKLDEDLRQDYLKGRI</sequence>